<comment type="caution">
    <text evidence="2">The sequence shown here is derived from an EMBL/GenBank/DDBJ whole genome shotgun (WGS) entry which is preliminary data.</text>
</comment>
<evidence type="ECO:0000313" key="2">
    <source>
        <dbReference type="EMBL" id="GAA3091932.1"/>
    </source>
</evidence>
<reference evidence="3" key="1">
    <citation type="journal article" date="2019" name="Int. J. Syst. Evol. Microbiol.">
        <title>The Global Catalogue of Microorganisms (GCM) 10K type strain sequencing project: providing services to taxonomists for standard genome sequencing and annotation.</title>
        <authorList>
            <consortium name="The Broad Institute Genomics Platform"/>
            <consortium name="The Broad Institute Genome Sequencing Center for Infectious Disease"/>
            <person name="Wu L."/>
            <person name="Ma J."/>
        </authorList>
    </citation>
    <scope>NUCLEOTIDE SEQUENCE [LARGE SCALE GENOMIC DNA]</scope>
    <source>
        <strain evidence="3">JCM 9092</strain>
    </source>
</reference>
<feature type="region of interest" description="Disordered" evidence="1">
    <location>
        <begin position="1"/>
        <end position="53"/>
    </location>
</feature>
<protein>
    <submittedName>
        <fullName evidence="2">Uncharacterized protein</fullName>
    </submittedName>
</protein>
<proteinExistence type="predicted"/>
<organism evidence="2 3">
    <name type="scientific">Streptomyces rectiviolaceus</name>
    <dbReference type="NCBI Taxonomy" id="332591"/>
    <lineage>
        <taxon>Bacteria</taxon>
        <taxon>Bacillati</taxon>
        <taxon>Actinomycetota</taxon>
        <taxon>Actinomycetes</taxon>
        <taxon>Kitasatosporales</taxon>
        <taxon>Streptomycetaceae</taxon>
        <taxon>Streptomyces</taxon>
    </lineage>
</organism>
<dbReference type="Proteomes" id="UP001501637">
    <property type="component" value="Unassembled WGS sequence"/>
</dbReference>
<keyword evidence="3" id="KW-1185">Reference proteome</keyword>
<gene>
    <name evidence="2" type="ORF">GCM10010449_14610</name>
</gene>
<evidence type="ECO:0000256" key="1">
    <source>
        <dbReference type="SAM" id="MobiDB-lite"/>
    </source>
</evidence>
<name>A0ABP6M9P0_9ACTN</name>
<sequence length="177" mass="18197">MPLPATTPGTGRHISYLPSHRVPVTTRQVPATPLEHSVNDTPGPASPTAQSDSPDVVQVVLGECSAADADAVFGVLRAHFPSDRGEDAPHRTEQPRPAVWTGGFLAARSPGSVRGVLLAGPVTADLQGGPVAVDRLRATLESAFVVTGAGSASGDQEVQVQLRLTGAEQGEPPPQGH</sequence>
<accession>A0ABP6M9P0</accession>
<evidence type="ECO:0000313" key="3">
    <source>
        <dbReference type="Proteomes" id="UP001501637"/>
    </source>
</evidence>
<dbReference type="EMBL" id="BAAAUG010000022">
    <property type="protein sequence ID" value="GAA3091932.1"/>
    <property type="molecule type" value="Genomic_DNA"/>
</dbReference>